<dbReference type="Pfam" id="PF00669">
    <property type="entry name" value="Flagellin_N"/>
    <property type="match status" value="1"/>
</dbReference>
<evidence type="ECO:0000256" key="4">
    <source>
        <dbReference type="ARBA" id="ARBA00009677"/>
    </source>
</evidence>
<dbReference type="AlphaFoldDB" id="A0A291E123"/>
<keyword evidence="6" id="KW-0964">Secreted</keyword>
<dbReference type="SUPFAM" id="SSF64518">
    <property type="entry name" value="Phase 1 flagellin"/>
    <property type="match status" value="2"/>
</dbReference>
<dbReference type="Pfam" id="PF00460">
    <property type="entry name" value="Flg_bb_rod"/>
    <property type="match status" value="1"/>
</dbReference>
<evidence type="ECO:0000313" key="12">
    <source>
        <dbReference type="Proteomes" id="UP000217979"/>
    </source>
</evidence>
<keyword evidence="11" id="KW-0282">Flagellum</keyword>
<comment type="similarity">
    <text evidence="4">Belongs to the flagella basal body rod proteins family.</text>
</comment>
<dbReference type="GO" id="GO:0044780">
    <property type="term" value="P:bacterial-type flagellum assembly"/>
    <property type="evidence" value="ECO:0007669"/>
    <property type="project" value="InterPro"/>
</dbReference>
<keyword evidence="11" id="KW-0966">Cell projection</keyword>
<feature type="domain" description="Flagellar hook-associated protein FlgK helical" evidence="10">
    <location>
        <begin position="92"/>
        <end position="320"/>
    </location>
</feature>
<feature type="domain" description="Flagellar basal body rod protein N-terminal" evidence="8">
    <location>
        <begin position="4"/>
        <end position="33"/>
    </location>
</feature>
<gene>
    <name evidence="11" type="ORF">CO704_17440</name>
</gene>
<dbReference type="NCBIfam" id="TIGR02492">
    <property type="entry name" value="flgK_ends"/>
    <property type="match status" value="1"/>
</dbReference>
<evidence type="ECO:0000313" key="11">
    <source>
        <dbReference type="EMBL" id="ATF93757.1"/>
    </source>
</evidence>
<name>A0A291E123_9ENTR</name>
<reference evidence="11 12" key="1">
    <citation type="submission" date="2017-09" db="EMBL/GenBank/DDBJ databases">
        <title>FDA dAtabase for Regulatory Grade micrObial Sequences (FDA-ARGOS): Supporting development and validation of Infectious Disease Dx tests.</title>
        <authorList>
            <person name="Minogue T."/>
            <person name="Wolcott M."/>
            <person name="Wasieloski L."/>
            <person name="Aguilar W."/>
            <person name="Moore D."/>
            <person name="Tallon L."/>
            <person name="Sadzewicz L."/>
            <person name="Ott S."/>
            <person name="Zhao X."/>
            <person name="Nagaraj S."/>
            <person name="Vavikolanu K."/>
            <person name="Aluvathingal J."/>
            <person name="Nadendla S."/>
            <person name="Sichtig H."/>
        </authorList>
    </citation>
    <scope>NUCLEOTIDE SEQUENCE [LARGE SCALE GENOMIC DNA]</scope>
    <source>
        <strain evidence="11 12">FDAARGOS_392</strain>
    </source>
</reference>
<evidence type="ECO:0000259" key="10">
    <source>
        <dbReference type="Pfam" id="PF22638"/>
    </source>
</evidence>
<dbReference type="Pfam" id="PF22638">
    <property type="entry name" value="FlgK_D1"/>
    <property type="match status" value="1"/>
</dbReference>
<proteinExistence type="inferred from homology"/>
<evidence type="ECO:0000256" key="5">
    <source>
        <dbReference type="ARBA" id="ARBA00016244"/>
    </source>
</evidence>
<evidence type="ECO:0000256" key="7">
    <source>
        <dbReference type="ARBA" id="ARBA00023143"/>
    </source>
</evidence>
<keyword evidence="7" id="KW-0975">Bacterial flagellum</keyword>
<evidence type="ECO:0000256" key="1">
    <source>
        <dbReference type="ARBA" id="ARBA00004365"/>
    </source>
</evidence>
<feature type="domain" description="Flagellin N-terminal" evidence="9">
    <location>
        <begin position="392"/>
        <end position="486"/>
    </location>
</feature>
<dbReference type="PANTHER" id="PTHR30033:SF1">
    <property type="entry name" value="FLAGELLAR HOOK-ASSOCIATED PROTEIN 1"/>
    <property type="match status" value="1"/>
</dbReference>
<sequence>MSIINIAYSGLQAAQTGMSVTSMNIANLLTPGYSRQGMLQIAIGPMGQVGLSAGNGVQVDSIRRISNQYLVNQVWQTNTKASYFTSGQQYLGALEEVIGTDSTSLGNGLDEFFGALSAMTTQPESPALRQQLLNQANSLATRFNSMNDFINSQKNSLSTQRNAAVDSINSLSSCIASYNQKIIELESTGGNSSVLRDQRDELVKKLSELADVKVTEDGSGSYTVALKGGQPLVSGKTAGEMKVGVDANGNSTLSLKFSTSEFTLNPSAGGQLGALYDYETTTLKEMQSAIQGMAEAVADLFNNQLAQGFDLNGNPGKPLFVFDSSNSAGMLQVNDLKPDEIALSGAAGEPGNGDNLQQLIELKNSKTNISGLGNMSLNEGAAAIISRVGIASRLVQLNREQSAIEQYQNNITSISGTLASQESHLQAMNDQLLALHDKLLAAANDTNSQQDMAGYGAELESMLDSLVASMNAQNENGSYLFAGTKTGTKPVQWDEVAKTFVFAGNDGTRETTVANGVNIKENTNVASAFSSGSDDLDMLNKLKALSQKMQDPTIPAADYKSEVTDMLDSAKATRDNVSAIFTDVGGRQNRLTLLSDAHTDVSAANDQVVRDLSFSDPATATVNLQLYMNSVQISNQAYSMISKLSLFSVM</sequence>
<organism evidence="11 12">
    <name type="scientific">Cedecea neteri</name>
    <dbReference type="NCBI Taxonomy" id="158822"/>
    <lineage>
        <taxon>Bacteria</taxon>
        <taxon>Pseudomonadati</taxon>
        <taxon>Pseudomonadota</taxon>
        <taxon>Gammaproteobacteria</taxon>
        <taxon>Enterobacterales</taxon>
        <taxon>Enterobacteriaceae</taxon>
        <taxon>Cedecea</taxon>
    </lineage>
</organism>
<dbReference type="InterPro" id="IPR001444">
    <property type="entry name" value="Flag_bb_rod_N"/>
</dbReference>
<dbReference type="InterPro" id="IPR001029">
    <property type="entry name" value="Flagellin_N"/>
</dbReference>
<dbReference type="GO" id="GO:0005198">
    <property type="term" value="F:structural molecule activity"/>
    <property type="evidence" value="ECO:0007669"/>
    <property type="project" value="InterPro"/>
</dbReference>
<dbReference type="Proteomes" id="UP000217979">
    <property type="component" value="Chromosome"/>
</dbReference>
<dbReference type="GO" id="GO:0005576">
    <property type="term" value="C:extracellular region"/>
    <property type="evidence" value="ECO:0007669"/>
    <property type="project" value="UniProtKB-SubCell"/>
</dbReference>
<comment type="subcellular location">
    <subcellularLocation>
        <location evidence="1">Bacterial flagellum</location>
    </subcellularLocation>
    <subcellularLocation>
        <location evidence="2">Secreted</location>
    </subcellularLocation>
</comment>
<evidence type="ECO:0000259" key="8">
    <source>
        <dbReference type="Pfam" id="PF00460"/>
    </source>
</evidence>
<comment type="similarity">
    <text evidence="3">Belongs to the bacterial flagellin family.</text>
</comment>
<dbReference type="PRINTS" id="PR01005">
    <property type="entry name" value="FLGHOOKAP1"/>
</dbReference>
<evidence type="ECO:0000256" key="2">
    <source>
        <dbReference type="ARBA" id="ARBA00004613"/>
    </source>
</evidence>
<dbReference type="PANTHER" id="PTHR30033">
    <property type="entry name" value="FLAGELLAR HOOK-ASSOCIATED PROTEIN 1"/>
    <property type="match status" value="1"/>
</dbReference>
<protein>
    <recommendedName>
        <fullName evidence="5">Flagellar hook-associated protein 1</fullName>
    </recommendedName>
</protein>
<keyword evidence="11" id="KW-0969">Cilium</keyword>
<evidence type="ECO:0000256" key="3">
    <source>
        <dbReference type="ARBA" id="ARBA00005709"/>
    </source>
</evidence>
<dbReference type="RefSeq" id="WP_072279199.1">
    <property type="nucleotide sequence ID" value="NZ_CP023525.1"/>
</dbReference>
<accession>A0A291E123</accession>
<dbReference type="InterPro" id="IPR002371">
    <property type="entry name" value="FlgK"/>
</dbReference>
<evidence type="ECO:0000259" key="9">
    <source>
        <dbReference type="Pfam" id="PF00669"/>
    </source>
</evidence>
<dbReference type="Gene3D" id="1.20.1330.10">
    <property type="entry name" value="f41 fragment of flagellin, N-terminal domain"/>
    <property type="match status" value="1"/>
</dbReference>
<evidence type="ECO:0000256" key="6">
    <source>
        <dbReference type="ARBA" id="ARBA00022525"/>
    </source>
</evidence>
<dbReference type="GO" id="GO:0009424">
    <property type="term" value="C:bacterial-type flagellum hook"/>
    <property type="evidence" value="ECO:0007669"/>
    <property type="project" value="InterPro"/>
</dbReference>
<dbReference type="EMBL" id="CP023525">
    <property type="protein sequence ID" value="ATF93757.1"/>
    <property type="molecule type" value="Genomic_DNA"/>
</dbReference>
<dbReference type="InterPro" id="IPR053927">
    <property type="entry name" value="FlgK_helical"/>
</dbReference>